<evidence type="ECO:0000313" key="2">
    <source>
        <dbReference type="Proteomes" id="UP001054945"/>
    </source>
</evidence>
<organism evidence="1 2">
    <name type="scientific">Caerostris extrusa</name>
    <name type="common">Bark spider</name>
    <name type="synonym">Caerostris bankana</name>
    <dbReference type="NCBI Taxonomy" id="172846"/>
    <lineage>
        <taxon>Eukaryota</taxon>
        <taxon>Metazoa</taxon>
        <taxon>Ecdysozoa</taxon>
        <taxon>Arthropoda</taxon>
        <taxon>Chelicerata</taxon>
        <taxon>Arachnida</taxon>
        <taxon>Araneae</taxon>
        <taxon>Araneomorphae</taxon>
        <taxon>Entelegynae</taxon>
        <taxon>Araneoidea</taxon>
        <taxon>Araneidae</taxon>
        <taxon>Caerostris</taxon>
    </lineage>
</organism>
<dbReference type="AlphaFoldDB" id="A0AAV4XQP9"/>
<protein>
    <submittedName>
        <fullName evidence="1">Uncharacterized protein</fullName>
    </submittedName>
</protein>
<dbReference type="EMBL" id="BPLR01018027">
    <property type="protein sequence ID" value="GIY96284.1"/>
    <property type="molecule type" value="Genomic_DNA"/>
</dbReference>
<gene>
    <name evidence="1" type="ORF">CEXT_169041</name>
</gene>
<dbReference type="Proteomes" id="UP001054945">
    <property type="component" value="Unassembled WGS sequence"/>
</dbReference>
<keyword evidence="2" id="KW-1185">Reference proteome</keyword>
<reference evidence="1 2" key="1">
    <citation type="submission" date="2021-06" db="EMBL/GenBank/DDBJ databases">
        <title>Caerostris extrusa draft genome.</title>
        <authorList>
            <person name="Kono N."/>
            <person name="Arakawa K."/>
        </authorList>
    </citation>
    <scope>NUCLEOTIDE SEQUENCE [LARGE SCALE GENOMIC DNA]</scope>
</reference>
<proteinExistence type="predicted"/>
<accession>A0AAV4XQP9</accession>
<sequence length="77" mass="8626">MGRVDRKQRVLTPNPENPFVKWPRLLTTVHLKKRKITPSAQSVTSQRPCDTSTLTLFNINTTVGSSGTGTQRKTAFK</sequence>
<name>A0AAV4XQP9_CAEEX</name>
<evidence type="ECO:0000313" key="1">
    <source>
        <dbReference type="EMBL" id="GIY96284.1"/>
    </source>
</evidence>
<comment type="caution">
    <text evidence="1">The sequence shown here is derived from an EMBL/GenBank/DDBJ whole genome shotgun (WGS) entry which is preliminary data.</text>
</comment>